<gene>
    <name evidence="5" type="ORF">TCNE_LOCUS17630</name>
</gene>
<reference evidence="7" key="1">
    <citation type="submission" date="2016-06" db="UniProtKB">
        <authorList>
            <consortium name="WormBaseParasite"/>
        </authorList>
    </citation>
    <scope>IDENTIFICATION</scope>
</reference>
<dbReference type="InterPro" id="IPR055167">
    <property type="entry name" value="Rootletin-like_CC"/>
</dbReference>
<protein>
    <submittedName>
        <fullName evidence="7">Spindle-and centromere-associated protein</fullName>
    </submittedName>
</protein>
<evidence type="ECO:0000313" key="7">
    <source>
        <dbReference type="WBParaSite" id="TCNE_0001763301-mRNA-1"/>
    </source>
</evidence>
<dbReference type="Proteomes" id="UP000050794">
    <property type="component" value="Unassembled WGS sequence"/>
</dbReference>
<feature type="coiled-coil region" evidence="2">
    <location>
        <begin position="156"/>
        <end position="199"/>
    </location>
</feature>
<name>A0A183VA62_TOXCA</name>
<evidence type="ECO:0000256" key="2">
    <source>
        <dbReference type="SAM" id="Coils"/>
    </source>
</evidence>
<organism evidence="6 7">
    <name type="scientific">Toxocara canis</name>
    <name type="common">Canine roundworm</name>
    <dbReference type="NCBI Taxonomy" id="6265"/>
    <lineage>
        <taxon>Eukaryota</taxon>
        <taxon>Metazoa</taxon>
        <taxon>Ecdysozoa</taxon>
        <taxon>Nematoda</taxon>
        <taxon>Chromadorea</taxon>
        <taxon>Rhabditida</taxon>
        <taxon>Spirurina</taxon>
        <taxon>Ascaridomorpha</taxon>
        <taxon>Ascaridoidea</taxon>
        <taxon>Toxocaridae</taxon>
        <taxon>Toxocara</taxon>
    </lineage>
</organism>
<dbReference type="WBParaSite" id="TCNE_0001763301-mRNA-1">
    <property type="protein sequence ID" value="TCNE_0001763301-mRNA-1"/>
    <property type="gene ID" value="TCNE_0001763301"/>
</dbReference>
<feature type="coiled-coil region" evidence="2">
    <location>
        <begin position="89"/>
        <end position="127"/>
    </location>
</feature>
<accession>A0A183VA62</accession>
<feature type="domain" description="Rootletin-like coiled-coil" evidence="3">
    <location>
        <begin position="83"/>
        <end position="250"/>
    </location>
</feature>
<sequence>MESATAEGDVTTHIVRTLVRRADYGTSGGDSTLHIGDVVSTDNTAYGVSDSFSADVVLSSEIYGTTSTTYSAAGLDHDLSSFKKRIDANTEEQREHADLMVELQRKVEEYRRRIADIERQIATHKADERVTFDIKESTETWEPGMTVVSGDFTISAQLEEERRRNEEQRLQIVQLQAEIQRLQQRFQMEMQDKERISQNRERNLAQYLSEEQKKMMDLWAELQQVRRQFDDYKEQTARELEHHRNEFARVTHDVGGVVRRLSISTIAVTVVVKNMRAGQVQCRYEEAIERIVELETLRGGSVGTNANLETEFRRTRERLAECQGVLHKVLNVTKEYGSNLDVTKRARSASPVGHVVPSEVLREVRNVMRVRSNEVQQLQRKMKNAELEISELVARVESCETTRKRMEKLLTDAKKDINIQQKAVEDANREVRRLEDRLRASESERTVVETARAKLEEEIRRLRILIDQTSSDAERKALEEFEAQKRIIEEEHKRHSAELMRRIDVLQDENRRLKGDMNSVKDKYRNLEIDFNNTLLKLDEKGNHSVISICTLNNIIWLEMIGNLLIYVTTNFAAV</sequence>
<dbReference type="InterPro" id="IPR057531">
    <property type="entry name" value="PUMA/OVT1_CC"/>
</dbReference>
<dbReference type="Pfam" id="PF24627">
    <property type="entry name" value="PUMA_CC"/>
    <property type="match status" value="1"/>
</dbReference>
<evidence type="ECO:0000259" key="4">
    <source>
        <dbReference type="Pfam" id="PF24627"/>
    </source>
</evidence>
<evidence type="ECO:0000313" key="6">
    <source>
        <dbReference type="Proteomes" id="UP000050794"/>
    </source>
</evidence>
<feature type="domain" description="PUMA/OVT1 coiled-coil region" evidence="4">
    <location>
        <begin position="373"/>
        <end position="446"/>
    </location>
</feature>
<keyword evidence="6" id="KW-1185">Reference proteome</keyword>
<reference evidence="5 6" key="2">
    <citation type="submission" date="2018-11" db="EMBL/GenBank/DDBJ databases">
        <authorList>
            <consortium name="Pathogen Informatics"/>
        </authorList>
    </citation>
    <scope>NUCLEOTIDE SEQUENCE [LARGE SCALE GENOMIC DNA]</scope>
</reference>
<evidence type="ECO:0000259" key="3">
    <source>
        <dbReference type="Pfam" id="PF15035"/>
    </source>
</evidence>
<dbReference type="Gene3D" id="1.10.287.1490">
    <property type="match status" value="1"/>
</dbReference>
<dbReference type="Pfam" id="PF15035">
    <property type="entry name" value="Rootletin"/>
    <property type="match status" value="1"/>
</dbReference>
<dbReference type="AlphaFoldDB" id="A0A183VA62"/>
<evidence type="ECO:0000256" key="1">
    <source>
        <dbReference type="ARBA" id="ARBA00023054"/>
    </source>
</evidence>
<keyword evidence="1 2" id="KW-0175">Coiled coil</keyword>
<evidence type="ECO:0000313" key="5">
    <source>
        <dbReference type="EMBL" id="VDM48951.1"/>
    </source>
</evidence>
<dbReference type="EMBL" id="UYWY01024625">
    <property type="protein sequence ID" value="VDM48951.1"/>
    <property type="molecule type" value="Genomic_DNA"/>
</dbReference>
<feature type="coiled-coil region" evidence="2">
    <location>
        <begin position="361"/>
        <end position="530"/>
    </location>
</feature>
<proteinExistence type="predicted"/>